<sequence length="91" mass="10317">MIAHQYAFHKVFVLKAEEVFDGAVFFGDQFSFNFDSAVGDFGELITQRSGQICHLLRTRAFVEPLGNLLGAKLRFAKVREQRFKFGSIEIG</sequence>
<dbReference type="AlphaFoldDB" id="A0A645DUP5"/>
<accession>A0A645DUP5</accession>
<proteinExistence type="predicted"/>
<protein>
    <submittedName>
        <fullName evidence="1">Uncharacterized protein</fullName>
    </submittedName>
</protein>
<evidence type="ECO:0000313" key="1">
    <source>
        <dbReference type="EMBL" id="MPM92072.1"/>
    </source>
</evidence>
<organism evidence="1">
    <name type="scientific">bioreactor metagenome</name>
    <dbReference type="NCBI Taxonomy" id="1076179"/>
    <lineage>
        <taxon>unclassified sequences</taxon>
        <taxon>metagenomes</taxon>
        <taxon>ecological metagenomes</taxon>
    </lineage>
</organism>
<name>A0A645DUP5_9ZZZZ</name>
<comment type="caution">
    <text evidence="1">The sequence shown here is derived from an EMBL/GenBank/DDBJ whole genome shotgun (WGS) entry which is preliminary data.</text>
</comment>
<reference evidence="1" key="1">
    <citation type="submission" date="2019-08" db="EMBL/GenBank/DDBJ databases">
        <authorList>
            <person name="Kucharzyk K."/>
            <person name="Murdoch R.W."/>
            <person name="Higgins S."/>
            <person name="Loffler F."/>
        </authorList>
    </citation>
    <scope>NUCLEOTIDE SEQUENCE</scope>
</reference>
<gene>
    <name evidence="1" type="ORF">SDC9_139206</name>
</gene>
<dbReference type="EMBL" id="VSSQ01039052">
    <property type="protein sequence ID" value="MPM92072.1"/>
    <property type="molecule type" value="Genomic_DNA"/>
</dbReference>